<protein>
    <submittedName>
        <fullName evidence="6">N-acetylglucosamine/diacetylchitobiose ABC transporter substrate-binding protein</fullName>
    </submittedName>
</protein>
<sequence>MGSATEYNRRDIFKRAAAITVMAAGGGSLLAACAGGTGSSTDNKSSAPTGGGSASNPFGVKASDPLDVVIFKGGYGDDYAKAFEDIYKGKYSGANVSHLGTTEISGKLQPRFNSNTPPDVVDNSGAQQMKQDVLAKAGQLTELTPLLDAPYLDDPTKKIRDVLLPGTIESGTIDGKVWSLNYVYTVYGLWYSAKLFKDKGWTPPKTWDDFITLCGTIKAAGIAPFAHQGKYPYYANYVLFDLIAKQGGTDLFTKLNNCDPTAYDDPAVLAGVNAFYQIMDKDYLLPGTNGMTHTESQTAWCNGKAAFIPSGSWLENEMLKVTPADFDMAFLPIPSLPGDKMPATALRAGAGEPFIVPAKAKNAAGGLEFLRIMLTKEASGKFAAAANSLSVLKDGVGADVVLKPGTKSSSTALTAAGSNTFYYTIQDLQTDFETALEAATADLCAKRTDPAGWIKTVKAAAAKVKPA</sequence>
<dbReference type="Pfam" id="PF01547">
    <property type="entry name" value="SBP_bac_1"/>
    <property type="match status" value="1"/>
</dbReference>
<evidence type="ECO:0000313" key="7">
    <source>
        <dbReference type="Proteomes" id="UP001500037"/>
    </source>
</evidence>
<dbReference type="PANTHER" id="PTHR43649:SF31">
    <property type="entry name" value="SN-GLYCEROL-3-PHOSPHATE-BINDING PERIPLASMIC PROTEIN UGPB"/>
    <property type="match status" value="1"/>
</dbReference>
<accession>A0ABN1W7U0</accession>
<evidence type="ECO:0000256" key="3">
    <source>
        <dbReference type="ARBA" id="ARBA00022448"/>
    </source>
</evidence>
<name>A0ABN1W7U0_9ACTN</name>
<dbReference type="Gene3D" id="3.40.190.10">
    <property type="entry name" value="Periplasmic binding protein-like II"/>
    <property type="match status" value="2"/>
</dbReference>
<dbReference type="SUPFAM" id="SSF53850">
    <property type="entry name" value="Periplasmic binding protein-like II"/>
    <property type="match status" value="1"/>
</dbReference>
<evidence type="ECO:0000313" key="6">
    <source>
        <dbReference type="EMBL" id="GAA1232670.1"/>
    </source>
</evidence>
<dbReference type="NCBIfam" id="TIGR03851">
    <property type="entry name" value="chitin_NgcE"/>
    <property type="match status" value="1"/>
</dbReference>
<evidence type="ECO:0000256" key="4">
    <source>
        <dbReference type="ARBA" id="ARBA00022729"/>
    </source>
</evidence>
<proteinExistence type="inferred from homology"/>
<dbReference type="InterPro" id="IPR006311">
    <property type="entry name" value="TAT_signal"/>
</dbReference>
<reference evidence="6 7" key="1">
    <citation type="journal article" date="2019" name="Int. J. Syst. Evol. Microbiol.">
        <title>The Global Catalogue of Microorganisms (GCM) 10K type strain sequencing project: providing services to taxonomists for standard genome sequencing and annotation.</title>
        <authorList>
            <consortium name="The Broad Institute Genomics Platform"/>
            <consortium name="The Broad Institute Genome Sequencing Center for Infectious Disease"/>
            <person name="Wu L."/>
            <person name="Ma J."/>
        </authorList>
    </citation>
    <scope>NUCLEOTIDE SEQUENCE [LARGE SCALE GENOMIC DNA]</scope>
    <source>
        <strain evidence="6 7">JCM 13004</strain>
    </source>
</reference>
<dbReference type="EMBL" id="BAAALF010000031">
    <property type="protein sequence ID" value="GAA1232670.1"/>
    <property type="molecule type" value="Genomic_DNA"/>
</dbReference>
<evidence type="ECO:0000256" key="1">
    <source>
        <dbReference type="ARBA" id="ARBA00004196"/>
    </source>
</evidence>
<comment type="subcellular location">
    <subcellularLocation>
        <location evidence="1">Cell envelope</location>
    </subcellularLocation>
</comment>
<dbReference type="Proteomes" id="UP001500037">
    <property type="component" value="Unassembled WGS sequence"/>
</dbReference>
<comment type="caution">
    <text evidence="6">The sequence shown here is derived from an EMBL/GenBank/DDBJ whole genome shotgun (WGS) entry which is preliminary data.</text>
</comment>
<gene>
    <name evidence="6" type="primary">ngcE</name>
    <name evidence="6" type="ORF">GCM10009665_23600</name>
</gene>
<dbReference type="PANTHER" id="PTHR43649">
    <property type="entry name" value="ARABINOSE-BINDING PROTEIN-RELATED"/>
    <property type="match status" value="1"/>
</dbReference>
<dbReference type="InterPro" id="IPR050490">
    <property type="entry name" value="Bact_solute-bd_prot1"/>
</dbReference>
<keyword evidence="4" id="KW-0732">Signal</keyword>
<organism evidence="6 7">
    <name type="scientific">Kitasatospora nipponensis</name>
    <dbReference type="NCBI Taxonomy" id="258049"/>
    <lineage>
        <taxon>Bacteria</taxon>
        <taxon>Bacillati</taxon>
        <taxon>Actinomycetota</taxon>
        <taxon>Actinomycetes</taxon>
        <taxon>Kitasatosporales</taxon>
        <taxon>Streptomycetaceae</taxon>
        <taxon>Kitasatospora</taxon>
    </lineage>
</organism>
<evidence type="ECO:0000256" key="2">
    <source>
        <dbReference type="ARBA" id="ARBA00008520"/>
    </source>
</evidence>
<comment type="similarity">
    <text evidence="2">Belongs to the bacterial solute-binding protein 1 family.</text>
</comment>
<dbReference type="RefSeq" id="WP_344441322.1">
    <property type="nucleotide sequence ID" value="NZ_BAAALF010000031.1"/>
</dbReference>
<evidence type="ECO:0000256" key="5">
    <source>
        <dbReference type="SAM" id="MobiDB-lite"/>
    </source>
</evidence>
<dbReference type="InterPro" id="IPR022386">
    <property type="entry name" value="Chitin_NgcE"/>
</dbReference>
<dbReference type="InterPro" id="IPR006059">
    <property type="entry name" value="SBP"/>
</dbReference>
<dbReference type="PROSITE" id="PS51318">
    <property type="entry name" value="TAT"/>
    <property type="match status" value="1"/>
</dbReference>
<keyword evidence="7" id="KW-1185">Reference proteome</keyword>
<keyword evidence="3" id="KW-0813">Transport</keyword>
<feature type="region of interest" description="Disordered" evidence="5">
    <location>
        <begin position="37"/>
        <end position="58"/>
    </location>
</feature>